<dbReference type="Proteomes" id="UP000320672">
    <property type="component" value="Chromosome"/>
</dbReference>
<accession>A0A517MPD7</accession>
<feature type="transmembrane region" description="Helical" evidence="1">
    <location>
        <begin position="147"/>
        <end position="169"/>
    </location>
</feature>
<sequence length="180" mass="19930">MYALPCTCGQILSVSPGQAGDQTTCPNCQTIVKIPQLRELRLLPKTDSTTTTPPVAEHAFPLRMLFAVMGFIALVFGAFGTFALVSALMIPIEYDTDKFVEYNEAVMLSTSTEDLVTRWEQLVRRPLGDRQPFPYQVQANTKASWNWWMTFGYSIAGVALLIAIGIAILERRRTPPSVAA</sequence>
<organism evidence="2 3">
    <name type="scientific">Roseimaritima multifibrata</name>
    <dbReference type="NCBI Taxonomy" id="1930274"/>
    <lineage>
        <taxon>Bacteria</taxon>
        <taxon>Pseudomonadati</taxon>
        <taxon>Planctomycetota</taxon>
        <taxon>Planctomycetia</taxon>
        <taxon>Pirellulales</taxon>
        <taxon>Pirellulaceae</taxon>
        <taxon>Roseimaritima</taxon>
    </lineage>
</organism>
<evidence type="ECO:0000256" key="1">
    <source>
        <dbReference type="SAM" id="Phobius"/>
    </source>
</evidence>
<evidence type="ECO:0000313" key="3">
    <source>
        <dbReference type="Proteomes" id="UP000320672"/>
    </source>
</evidence>
<dbReference type="EMBL" id="CP036262">
    <property type="protein sequence ID" value="QDS96734.1"/>
    <property type="molecule type" value="Genomic_DNA"/>
</dbReference>
<proteinExistence type="predicted"/>
<keyword evidence="1" id="KW-1133">Transmembrane helix</keyword>
<dbReference type="RefSeq" id="WP_145354821.1">
    <property type="nucleotide sequence ID" value="NZ_CP036262.1"/>
</dbReference>
<keyword evidence="3" id="KW-1185">Reference proteome</keyword>
<dbReference type="KEGG" id="rml:FF011L_55470"/>
<protein>
    <submittedName>
        <fullName evidence="2">Uncharacterized protein</fullName>
    </submittedName>
</protein>
<name>A0A517MPD7_9BACT</name>
<dbReference type="AlphaFoldDB" id="A0A517MPD7"/>
<keyword evidence="1" id="KW-0472">Membrane</keyword>
<dbReference type="OrthoDB" id="270282at2"/>
<feature type="transmembrane region" description="Helical" evidence="1">
    <location>
        <begin position="65"/>
        <end position="90"/>
    </location>
</feature>
<evidence type="ECO:0000313" key="2">
    <source>
        <dbReference type="EMBL" id="QDS96734.1"/>
    </source>
</evidence>
<gene>
    <name evidence="2" type="ORF">FF011L_55470</name>
</gene>
<reference evidence="2 3" key="1">
    <citation type="submission" date="2019-02" db="EMBL/GenBank/DDBJ databases">
        <title>Deep-cultivation of Planctomycetes and their phenomic and genomic characterization uncovers novel biology.</title>
        <authorList>
            <person name="Wiegand S."/>
            <person name="Jogler M."/>
            <person name="Boedeker C."/>
            <person name="Pinto D."/>
            <person name="Vollmers J."/>
            <person name="Rivas-Marin E."/>
            <person name="Kohn T."/>
            <person name="Peeters S.H."/>
            <person name="Heuer A."/>
            <person name="Rast P."/>
            <person name="Oberbeckmann S."/>
            <person name="Bunk B."/>
            <person name="Jeske O."/>
            <person name="Meyerdierks A."/>
            <person name="Storesund J.E."/>
            <person name="Kallscheuer N."/>
            <person name="Luecker S."/>
            <person name="Lage O.M."/>
            <person name="Pohl T."/>
            <person name="Merkel B.J."/>
            <person name="Hornburger P."/>
            <person name="Mueller R.-W."/>
            <person name="Bruemmer F."/>
            <person name="Labrenz M."/>
            <person name="Spormann A.M."/>
            <person name="Op den Camp H."/>
            <person name="Overmann J."/>
            <person name="Amann R."/>
            <person name="Jetten M.S.M."/>
            <person name="Mascher T."/>
            <person name="Medema M.H."/>
            <person name="Devos D.P."/>
            <person name="Kaster A.-K."/>
            <person name="Ovreas L."/>
            <person name="Rohde M."/>
            <person name="Galperin M.Y."/>
            <person name="Jogler C."/>
        </authorList>
    </citation>
    <scope>NUCLEOTIDE SEQUENCE [LARGE SCALE GENOMIC DNA]</scope>
    <source>
        <strain evidence="2 3">FF011L</strain>
    </source>
</reference>
<keyword evidence="1" id="KW-0812">Transmembrane</keyword>